<dbReference type="InterPro" id="IPR015631">
    <property type="entry name" value="CD2/SLAM_rcpt"/>
</dbReference>
<dbReference type="Proteomes" id="UP000248482">
    <property type="component" value="Unplaced"/>
</dbReference>
<dbReference type="GO" id="GO:0016020">
    <property type="term" value="C:membrane"/>
    <property type="evidence" value="ECO:0007669"/>
    <property type="project" value="UniProtKB-SubCell"/>
</dbReference>
<feature type="transmembrane region" description="Helical" evidence="6">
    <location>
        <begin position="266"/>
        <end position="288"/>
    </location>
</feature>
<dbReference type="InterPro" id="IPR013783">
    <property type="entry name" value="Ig-like_fold"/>
</dbReference>
<dbReference type="PANTHER" id="PTHR12080:SF121">
    <property type="entry name" value="IG-LIKE DOMAIN-CONTAINING PROTEIN-RELATED"/>
    <property type="match status" value="1"/>
</dbReference>
<protein>
    <submittedName>
        <fullName evidence="10">Uncharacterized protein LOC111138964</fullName>
    </submittedName>
</protein>
<evidence type="ECO:0000259" key="8">
    <source>
        <dbReference type="PROSITE" id="PS50835"/>
    </source>
</evidence>
<proteinExistence type="predicted"/>
<dbReference type="PANTHER" id="PTHR12080">
    <property type="entry name" value="SIGNALING LYMPHOCYTIC ACTIVATION MOLECULE"/>
    <property type="match status" value="1"/>
</dbReference>
<sequence length="381" mass="42833">MMDHRSYSSIMLVHFFFPISAIPSPSFQTVDNPSTSHTLERTVGTSVQLQLSSSLYPNVREIEWSWHSEPEKEEILVSWKPNATPDWYELEEKYRSSFSLTETAVLSIRNLTTEMSGSYTAKVKFHTGKSQKEVFKLCVYEVRTTSDRSEPTAWPSQAEAEPIPHPQIVIHSSSYQAGWCNVSLECGTPGATEIWTVTWLSEGLPRELEEREALGPVPSSRNLSLSLPLSQLNGPLTCRVSNPVDEKNATLFLQNICLWTGSQSKWLWRGVLFTVLMLSLVCGVCIWVRKKIQSRRGRSTLLPTELGSAAVPQAPPTEEPAGMRTAGAHSHSPPDVEISLLRHPKNDMERDSCHPPKPECSPTVYTVYEKVRMSRMSQKDT</sequence>
<keyword evidence="3 6" id="KW-0472">Membrane</keyword>
<feature type="signal peptide" evidence="7">
    <location>
        <begin position="1"/>
        <end position="21"/>
    </location>
</feature>
<evidence type="ECO:0000313" key="9">
    <source>
        <dbReference type="Proteomes" id="UP000248482"/>
    </source>
</evidence>
<evidence type="ECO:0000256" key="6">
    <source>
        <dbReference type="SAM" id="Phobius"/>
    </source>
</evidence>
<dbReference type="InterPro" id="IPR036179">
    <property type="entry name" value="Ig-like_dom_sf"/>
</dbReference>
<dbReference type="RefSeq" id="XP_022346713.1">
    <property type="nucleotide sequence ID" value="XM_022491005.1"/>
</dbReference>
<accession>A0A2Y9IDL3</accession>
<dbReference type="GeneID" id="111138964"/>
<evidence type="ECO:0000256" key="4">
    <source>
        <dbReference type="ARBA" id="ARBA00023180"/>
    </source>
</evidence>
<evidence type="ECO:0000313" key="10">
    <source>
        <dbReference type="RefSeq" id="XP_022346713.1"/>
    </source>
</evidence>
<evidence type="ECO:0000256" key="5">
    <source>
        <dbReference type="SAM" id="MobiDB-lite"/>
    </source>
</evidence>
<gene>
    <name evidence="10" type="primary">LOC111138964</name>
</gene>
<feature type="region of interest" description="Disordered" evidence="5">
    <location>
        <begin position="303"/>
        <end position="362"/>
    </location>
</feature>
<reference evidence="10" key="1">
    <citation type="submission" date="2025-08" db="UniProtKB">
        <authorList>
            <consortium name="RefSeq"/>
        </authorList>
    </citation>
    <scope>IDENTIFICATION</scope>
    <source>
        <tissue evidence="10">Blood</tissue>
    </source>
</reference>
<comment type="subcellular location">
    <subcellularLocation>
        <location evidence="1">Membrane</location>
    </subcellularLocation>
</comment>
<dbReference type="PROSITE" id="PS50835">
    <property type="entry name" value="IG_LIKE"/>
    <property type="match status" value="1"/>
</dbReference>
<feature type="chain" id="PRO_5015877976" evidence="7">
    <location>
        <begin position="22"/>
        <end position="381"/>
    </location>
</feature>
<feature type="compositionally biased region" description="Basic and acidic residues" evidence="5">
    <location>
        <begin position="344"/>
        <end position="357"/>
    </location>
</feature>
<keyword evidence="6" id="KW-0812">Transmembrane</keyword>
<evidence type="ECO:0000256" key="1">
    <source>
        <dbReference type="ARBA" id="ARBA00004370"/>
    </source>
</evidence>
<dbReference type="KEGG" id="elk:111138964"/>
<dbReference type="Gene3D" id="2.60.40.10">
    <property type="entry name" value="Immunoglobulins"/>
    <property type="match status" value="2"/>
</dbReference>
<evidence type="ECO:0000256" key="2">
    <source>
        <dbReference type="ARBA" id="ARBA00022729"/>
    </source>
</evidence>
<dbReference type="InterPro" id="IPR007110">
    <property type="entry name" value="Ig-like_dom"/>
</dbReference>
<keyword evidence="4" id="KW-0325">Glycoprotein</keyword>
<keyword evidence="2 7" id="KW-0732">Signal</keyword>
<dbReference type="SUPFAM" id="SSF48726">
    <property type="entry name" value="Immunoglobulin"/>
    <property type="match status" value="2"/>
</dbReference>
<keyword evidence="6" id="KW-1133">Transmembrane helix</keyword>
<evidence type="ECO:0000256" key="7">
    <source>
        <dbReference type="SAM" id="SignalP"/>
    </source>
</evidence>
<evidence type="ECO:0000256" key="3">
    <source>
        <dbReference type="ARBA" id="ARBA00023136"/>
    </source>
</evidence>
<name>A0A2Y9IDL3_ENHLU</name>
<keyword evidence="9" id="KW-1185">Reference proteome</keyword>
<feature type="domain" description="Ig-like" evidence="8">
    <location>
        <begin position="166"/>
        <end position="250"/>
    </location>
</feature>
<dbReference type="OrthoDB" id="9835793at2759"/>
<organism evidence="9 10">
    <name type="scientific">Enhydra lutris kenyoni</name>
    <name type="common">northern sea otter</name>
    <dbReference type="NCBI Taxonomy" id="391180"/>
    <lineage>
        <taxon>Eukaryota</taxon>
        <taxon>Metazoa</taxon>
        <taxon>Chordata</taxon>
        <taxon>Craniata</taxon>
        <taxon>Vertebrata</taxon>
        <taxon>Euteleostomi</taxon>
        <taxon>Mammalia</taxon>
        <taxon>Eutheria</taxon>
        <taxon>Laurasiatheria</taxon>
        <taxon>Carnivora</taxon>
        <taxon>Caniformia</taxon>
        <taxon>Musteloidea</taxon>
        <taxon>Mustelidae</taxon>
        <taxon>Lutrinae</taxon>
        <taxon>Enhydra</taxon>
    </lineage>
</organism>
<dbReference type="AlphaFoldDB" id="A0A2Y9IDL3"/>